<proteinExistence type="predicted"/>
<evidence type="ECO:0000313" key="1">
    <source>
        <dbReference type="EMBL" id="MCL1627520.1"/>
    </source>
</evidence>
<comment type="caution">
    <text evidence="1">The sequence shown here is derived from an EMBL/GenBank/DDBJ whole genome shotgun (WGS) entry which is preliminary data.</text>
</comment>
<organism evidence="1 2">
    <name type="scientific">Roseinatronobacter domitianus</name>
    <dbReference type="NCBI Taxonomy" id="2940293"/>
    <lineage>
        <taxon>Bacteria</taxon>
        <taxon>Pseudomonadati</taxon>
        <taxon>Pseudomonadota</taxon>
        <taxon>Alphaproteobacteria</taxon>
        <taxon>Rhodobacterales</taxon>
        <taxon>Paracoccaceae</taxon>
        <taxon>Roseinatronobacter</taxon>
    </lineage>
</organism>
<accession>A0ABT0LZC5</accession>
<dbReference type="Proteomes" id="UP001202550">
    <property type="component" value="Unassembled WGS sequence"/>
</dbReference>
<reference evidence="1 2" key="1">
    <citation type="submission" date="2022-05" db="EMBL/GenBank/DDBJ databases">
        <title>Seasonal and diel survey of microbial diversity of the Tyrrhenian coast.</title>
        <authorList>
            <person name="Gattoni G."/>
            <person name="Corral P."/>
        </authorList>
    </citation>
    <scope>NUCLEOTIDE SEQUENCE [LARGE SCALE GENOMIC DNA]</scope>
    <source>
        <strain evidence="1 2">V10</strain>
    </source>
</reference>
<keyword evidence="2" id="KW-1185">Reference proteome</keyword>
<dbReference type="EMBL" id="JALZWP010000002">
    <property type="protein sequence ID" value="MCL1627520.1"/>
    <property type="molecule type" value="Genomic_DNA"/>
</dbReference>
<evidence type="ECO:0000313" key="2">
    <source>
        <dbReference type="Proteomes" id="UP001202550"/>
    </source>
</evidence>
<dbReference type="RefSeq" id="WP_249056607.1">
    <property type="nucleotide sequence ID" value="NZ_JALZWP010000002.1"/>
</dbReference>
<gene>
    <name evidence="1" type="ORF">M3N55_02135</name>
</gene>
<protein>
    <submittedName>
        <fullName evidence="1">Uncharacterized protein</fullName>
    </submittedName>
</protein>
<name>A0ABT0LZC5_9RHOB</name>
<sequence length="243" mass="24724">MIKKFVLSESGAVTVDWVVLTAASVGLGLASVAAVRTGSGSLADAISASLSGASVMALDGLNRMGFDDGNFLGWSTNRTGFSEALGTFLGPFAGHEDAVTHDVILPDGATEATISFDLLLLDSWDGIGRVSDFAAGGRGDGIAFSINGTEIGYSSMTNGSAGTPSGTFEMSGTTYSYELTQASSGAYFSPSDGGGNWSDAVWNVTVTADNPPPGGFQFGVNGTSNQGITDESFGIDNYVISSD</sequence>